<organism evidence="1 2">
    <name type="scientific">Colletotrichum scovillei</name>
    <dbReference type="NCBI Taxonomy" id="1209932"/>
    <lineage>
        <taxon>Eukaryota</taxon>
        <taxon>Fungi</taxon>
        <taxon>Dikarya</taxon>
        <taxon>Ascomycota</taxon>
        <taxon>Pezizomycotina</taxon>
        <taxon>Sordariomycetes</taxon>
        <taxon>Hypocreomycetidae</taxon>
        <taxon>Glomerellales</taxon>
        <taxon>Glomerellaceae</taxon>
        <taxon>Colletotrichum</taxon>
        <taxon>Colletotrichum acutatum species complex</taxon>
    </lineage>
</organism>
<dbReference type="AlphaFoldDB" id="A0A9P7UCJ3"/>
<sequence length="81" mass="9148">MYRLSRIVKVSADLCRGRGLFPAWRGWIVSKPECRREILLPGEIRGSSGVRTRGMRALSDRRRGLGLRCRVVFGNKSGVDC</sequence>
<dbReference type="EMBL" id="JAESDN010000012">
    <property type="protein sequence ID" value="KAG7043122.1"/>
    <property type="molecule type" value="Genomic_DNA"/>
</dbReference>
<gene>
    <name evidence="1" type="ORF">JMJ77_002833</name>
</gene>
<name>A0A9P7UCJ3_9PEZI</name>
<keyword evidence="1" id="KW-0223">Dioxygenase</keyword>
<keyword evidence="2" id="KW-1185">Reference proteome</keyword>
<reference evidence="1" key="1">
    <citation type="submission" date="2021-05" db="EMBL/GenBank/DDBJ databases">
        <title>Comparative genomics of three Colletotrichum scovillei strains and genetic complementation revealed genes involved fungal growth and virulence on chili pepper.</title>
        <authorList>
            <person name="Hsieh D.-K."/>
            <person name="Chuang S.-C."/>
            <person name="Chen C.-Y."/>
            <person name="Chao Y.-T."/>
            <person name="Lu M.-Y.J."/>
            <person name="Lee M.-H."/>
            <person name="Shih M.-C."/>
        </authorList>
    </citation>
    <scope>NUCLEOTIDE SEQUENCE</scope>
    <source>
        <strain evidence="1">Coll-153</strain>
    </source>
</reference>
<evidence type="ECO:0000313" key="1">
    <source>
        <dbReference type="EMBL" id="KAG7043122.1"/>
    </source>
</evidence>
<evidence type="ECO:0000313" key="2">
    <source>
        <dbReference type="Proteomes" id="UP000699042"/>
    </source>
</evidence>
<proteinExistence type="predicted"/>
<protein>
    <submittedName>
        <fullName evidence="1">Alpha-ketoglutarate-dependent sulfonate dioxygenase</fullName>
    </submittedName>
</protein>
<comment type="caution">
    <text evidence="1">The sequence shown here is derived from an EMBL/GenBank/DDBJ whole genome shotgun (WGS) entry which is preliminary data.</text>
</comment>
<dbReference type="GO" id="GO:0051213">
    <property type="term" value="F:dioxygenase activity"/>
    <property type="evidence" value="ECO:0007669"/>
    <property type="project" value="UniProtKB-KW"/>
</dbReference>
<accession>A0A9P7UCJ3</accession>
<keyword evidence="1" id="KW-0560">Oxidoreductase</keyword>
<dbReference type="Proteomes" id="UP000699042">
    <property type="component" value="Unassembled WGS sequence"/>
</dbReference>